<gene>
    <name evidence="2" type="ORF">HXO56_10400</name>
</gene>
<dbReference type="CDD" id="cd00093">
    <property type="entry name" value="HTH_XRE"/>
    <property type="match status" value="1"/>
</dbReference>
<feature type="domain" description="HTH cro/C1-type" evidence="1">
    <location>
        <begin position="1"/>
        <end position="55"/>
    </location>
</feature>
<dbReference type="Gene3D" id="1.10.260.40">
    <property type="entry name" value="lambda repressor-like DNA-binding domains"/>
    <property type="match status" value="1"/>
</dbReference>
<dbReference type="InterPro" id="IPR001387">
    <property type="entry name" value="Cro/C1-type_HTH"/>
</dbReference>
<accession>A0A930PG00</accession>
<evidence type="ECO:0000259" key="1">
    <source>
        <dbReference type="PROSITE" id="PS50943"/>
    </source>
</evidence>
<dbReference type="GO" id="GO:0003677">
    <property type="term" value="F:DNA binding"/>
    <property type="evidence" value="ECO:0007669"/>
    <property type="project" value="InterPro"/>
</dbReference>
<organism evidence="2 3">
    <name type="scientific">Rothia dentocariosa</name>
    <dbReference type="NCBI Taxonomy" id="2047"/>
    <lineage>
        <taxon>Bacteria</taxon>
        <taxon>Bacillati</taxon>
        <taxon>Actinomycetota</taxon>
        <taxon>Actinomycetes</taxon>
        <taxon>Micrococcales</taxon>
        <taxon>Micrococcaceae</taxon>
        <taxon>Rothia</taxon>
    </lineage>
</organism>
<comment type="caution">
    <text evidence="2">The sequence shown here is derived from an EMBL/GenBank/DDBJ whole genome shotgun (WGS) entry which is preliminary data.</text>
</comment>
<dbReference type="Proteomes" id="UP000769484">
    <property type="component" value="Unassembled WGS sequence"/>
</dbReference>
<proteinExistence type="predicted"/>
<dbReference type="SUPFAM" id="SSF47413">
    <property type="entry name" value="lambda repressor-like DNA-binding domains"/>
    <property type="match status" value="1"/>
</dbReference>
<dbReference type="EMBL" id="JABZXJ010000059">
    <property type="protein sequence ID" value="MBF1650475.1"/>
    <property type="molecule type" value="Genomic_DNA"/>
</dbReference>
<dbReference type="AlphaFoldDB" id="A0A930PG00"/>
<sequence length="112" mass="11900">MRGLLAKAGLTQKDVANILAITQAGVSDRLRGKQNFSLDELFTLAGALDLTVGDLLGDSIVSARVPEPSYIEGQGRIKRKFAPIGFVPNGATYQILSGEECALWGSNPRPAD</sequence>
<dbReference type="SMART" id="SM00530">
    <property type="entry name" value="HTH_XRE"/>
    <property type="match status" value="1"/>
</dbReference>
<protein>
    <submittedName>
        <fullName evidence="2">XRE family transcriptional regulator</fullName>
    </submittedName>
</protein>
<dbReference type="PROSITE" id="PS50943">
    <property type="entry name" value="HTH_CROC1"/>
    <property type="match status" value="1"/>
</dbReference>
<dbReference type="InterPro" id="IPR010982">
    <property type="entry name" value="Lambda_DNA-bd_dom_sf"/>
</dbReference>
<reference evidence="2" key="1">
    <citation type="submission" date="2020-04" db="EMBL/GenBank/DDBJ databases">
        <title>Deep metagenomics examines the oral microbiome during advanced dental caries in children, revealing novel taxa and co-occurrences with host molecules.</title>
        <authorList>
            <person name="Baker J.L."/>
            <person name="Morton J.T."/>
            <person name="Dinis M."/>
            <person name="Alvarez R."/>
            <person name="Tran N.C."/>
            <person name="Knight R."/>
            <person name="Edlund A."/>
        </authorList>
    </citation>
    <scope>NUCLEOTIDE SEQUENCE</scope>
    <source>
        <strain evidence="2">JCVI_47_bin.4</strain>
    </source>
</reference>
<name>A0A930PG00_9MICC</name>
<dbReference type="Pfam" id="PF01381">
    <property type="entry name" value="HTH_3"/>
    <property type="match status" value="1"/>
</dbReference>
<evidence type="ECO:0000313" key="3">
    <source>
        <dbReference type="Proteomes" id="UP000769484"/>
    </source>
</evidence>
<evidence type="ECO:0000313" key="2">
    <source>
        <dbReference type="EMBL" id="MBF1650475.1"/>
    </source>
</evidence>